<feature type="chain" id="PRO_5046172359" description="Lipoprotein" evidence="1">
    <location>
        <begin position="26"/>
        <end position="227"/>
    </location>
</feature>
<proteinExistence type="predicted"/>
<keyword evidence="3" id="KW-1185">Reference proteome</keyword>
<reference evidence="2" key="1">
    <citation type="submission" date="2022-10" db="EMBL/GenBank/DDBJ databases">
        <title>Roseovarius pelagicus sp. nov., isolated from Arctic seawater.</title>
        <authorList>
            <person name="Hong Y.W."/>
            <person name="Hwang C.Y."/>
        </authorList>
    </citation>
    <scope>NUCLEOTIDE SEQUENCE</scope>
    <source>
        <strain evidence="2">HL-MP18</strain>
    </source>
</reference>
<evidence type="ECO:0000313" key="2">
    <source>
        <dbReference type="EMBL" id="UXX84451.1"/>
    </source>
</evidence>
<evidence type="ECO:0000313" key="3">
    <source>
        <dbReference type="Proteomes" id="UP001064087"/>
    </source>
</evidence>
<name>A0ABY6DE91_9RHOB</name>
<protein>
    <recommendedName>
        <fullName evidence="4">Lipoprotein</fullName>
    </recommendedName>
</protein>
<evidence type="ECO:0008006" key="4">
    <source>
        <dbReference type="Google" id="ProtNLM"/>
    </source>
</evidence>
<accession>A0ABY6DE91</accession>
<dbReference type="PROSITE" id="PS51257">
    <property type="entry name" value="PROKAR_LIPOPROTEIN"/>
    <property type="match status" value="1"/>
</dbReference>
<gene>
    <name evidence="2" type="ORF">N7U68_07360</name>
</gene>
<keyword evidence="1" id="KW-0732">Signal</keyword>
<sequence>MRFNLLSRLSAVLLALGLLGACTNANDLDQAPVPLGNFALGHNVVVAPNLTKGPASRDASKEEWITSMKKAIDERFGRYDGDKLYHIAISVEGYVLAVPGVPIVASPKSALIINVTAWDDAAGKKLNAKPEQVTIIESFSGNTMLGSGLTQSKEVQMENLSRNAAKLIQNWLVRENLANEWFGGKAANSAKPVSAKLAPEDDATAAAAATAAAEVIEEPDVAPVPES</sequence>
<dbReference type="EMBL" id="CP106738">
    <property type="protein sequence ID" value="UXX84451.1"/>
    <property type="molecule type" value="Genomic_DNA"/>
</dbReference>
<organism evidence="2 3">
    <name type="scientific">Roseovarius pelagicus</name>
    <dbReference type="NCBI Taxonomy" id="2980108"/>
    <lineage>
        <taxon>Bacteria</taxon>
        <taxon>Pseudomonadati</taxon>
        <taxon>Pseudomonadota</taxon>
        <taxon>Alphaproteobacteria</taxon>
        <taxon>Rhodobacterales</taxon>
        <taxon>Roseobacteraceae</taxon>
        <taxon>Roseovarius</taxon>
    </lineage>
</organism>
<dbReference type="RefSeq" id="WP_263048702.1">
    <property type="nucleotide sequence ID" value="NZ_CP106738.1"/>
</dbReference>
<dbReference type="Proteomes" id="UP001064087">
    <property type="component" value="Chromosome"/>
</dbReference>
<evidence type="ECO:0000256" key="1">
    <source>
        <dbReference type="SAM" id="SignalP"/>
    </source>
</evidence>
<feature type="signal peptide" evidence="1">
    <location>
        <begin position="1"/>
        <end position="25"/>
    </location>
</feature>